<keyword evidence="3" id="KW-1185">Reference proteome</keyword>
<dbReference type="OrthoDB" id="10396084at2759"/>
<dbReference type="KEGG" id="eiv:EIN_224520"/>
<gene>
    <name evidence="2" type="ORF">EIN_224520</name>
</gene>
<proteinExistence type="predicted"/>
<reference evidence="2 3" key="1">
    <citation type="submission" date="2012-10" db="EMBL/GenBank/DDBJ databases">
        <authorList>
            <person name="Zafar N."/>
            <person name="Inman J."/>
            <person name="Hall N."/>
            <person name="Lorenzi H."/>
            <person name="Caler E."/>
        </authorList>
    </citation>
    <scope>NUCLEOTIDE SEQUENCE [LARGE SCALE GENOMIC DNA]</scope>
    <source>
        <strain evidence="2 3">IP1</strain>
    </source>
</reference>
<dbReference type="GeneID" id="14887320"/>
<evidence type="ECO:0000313" key="2">
    <source>
        <dbReference type="EMBL" id="ELP88209.1"/>
    </source>
</evidence>
<dbReference type="Proteomes" id="UP000014680">
    <property type="component" value="Unassembled WGS sequence"/>
</dbReference>
<organism evidence="2 3">
    <name type="scientific">Entamoeba invadens IP1</name>
    <dbReference type="NCBI Taxonomy" id="370355"/>
    <lineage>
        <taxon>Eukaryota</taxon>
        <taxon>Amoebozoa</taxon>
        <taxon>Evosea</taxon>
        <taxon>Archamoebae</taxon>
        <taxon>Mastigamoebida</taxon>
        <taxon>Entamoebidae</taxon>
        <taxon>Entamoeba</taxon>
    </lineage>
</organism>
<dbReference type="VEuPathDB" id="AmoebaDB:EIN_224520"/>
<protein>
    <submittedName>
        <fullName evidence="2">Uncharacterized protein</fullName>
    </submittedName>
</protein>
<name>A0A0A1U2E7_ENTIV</name>
<evidence type="ECO:0000313" key="3">
    <source>
        <dbReference type="Proteomes" id="UP000014680"/>
    </source>
</evidence>
<dbReference type="OMA" id="RCKKATK"/>
<feature type="chain" id="PRO_5012881454" evidence="1">
    <location>
        <begin position="16"/>
        <end position="264"/>
    </location>
</feature>
<accession>A0A0A1U2E7</accession>
<dbReference type="RefSeq" id="XP_004254980.1">
    <property type="nucleotide sequence ID" value="XM_004254932.1"/>
</dbReference>
<evidence type="ECO:0000256" key="1">
    <source>
        <dbReference type="SAM" id="SignalP"/>
    </source>
</evidence>
<dbReference type="EMBL" id="KB206756">
    <property type="protein sequence ID" value="ELP88209.1"/>
    <property type="molecule type" value="Genomic_DNA"/>
</dbReference>
<sequence>MNAILLLAFVLTSSAVKITVTKTSEIIPTNSTIGEKCVGDIPQTEIKRIQKRVSALEARVEQFKKITTEISVRIEDLSKEENKTLSATDRNNLVEAKLRLYKYQIVTVKRVIKLITLIKKTLNILPEPMNTKLIENMRIEKRIKNLKRVILVLRDRLRNDKEVLKYITRQEVRGTYKGTPVKKSVMINEIFPKKNIKYFGGSEETEKKVVDLVVKELKRCKKATKAQKAKKQMFGGKKETEKIIVDLVVKQLSNCKQFNKRFGK</sequence>
<feature type="signal peptide" evidence="1">
    <location>
        <begin position="1"/>
        <end position="15"/>
    </location>
</feature>
<dbReference type="AlphaFoldDB" id="A0A0A1U2E7"/>
<keyword evidence="1" id="KW-0732">Signal</keyword>